<evidence type="ECO:0000256" key="3">
    <source>
        <dbReference type="ARBA" id="ARBA00023163"/>
    </source>
</evidence>
<evidence type="ECO:0000313" key="5">
    <source>
        <dbReference type="EMBL" id="AYB34854.1"/>
    </source>
</evidence>
<proteinExistence type="predicted"/>
<evidence type="ECO:0000256" key="2">
    <source>
        <dbReference type="ARBA" id="ARBA00023125"/>
    </source>
</evidence>
<keyword evidence="1" id="KW-0805">Transcription regulation</keyword>
<protein>
    <submittedName>
        <fullName evidence="5">Helix-turn-helix domain-containing protein</fullName>
    </submittedName>
</protein>
<dbReference type="PANTHER" id="PTHR30146:SF24">
    <property type="entry name" value="XYLOSE OPERON REGULATORY PROTEIN"/>
    <property type="match status" value="1"/>
</dbReference>
<dbReference type="CDD" id="cd01543">
    <property type="entry name" value="PBP1_XylR"/>
    <property type="match status" value="1"/>
</dbReference>
<evidence type="ECO:0000313" key="6">
    <source>
        <dbReference type="Proteomes" id="UP000266183"/>
    </source>
</evidence>
<dbReference type="AlphaFoldDB" id="A0A385SV95"/>
<evidence type="ECO:0000259" key="4">
    <source>
        <dbReference type="PROSITE" id="PS01124"/>
    </source>
</evidence>
<dbReference type="InterPro" id="IPR046335">
    <property type="entry name" value="LacI/GalR-like_sensor"/>
</dbReference>
<dbReference type="Proteomes" id="UP000266183">
    <property type="component" value="Chromosome"/>
</dbReference>
<dbReference type="InterPro" id="IPR028082">
    <property type="entry name" value="Peripla_BP_I"/>
</dbReference>
<dbReference type="Gene3D" id="1.10.10.60">
    <property type="entry name" value="Homeodomain-like"/>
    <property type="match status" value="1"/>
</dbReference>
<dbReference type="SUPFAM" id="SSF46689">
    <property type="entry name" value="Homeodomain-like"/>
    <property type="match status" value="1"/>
</dbReference>
<dbReference type="InterPro" id="IPR018060">
    <property type="entry name" value="HTH_AraC"/>
</dbReference>
<dbReference type="Pfam" id="PF13377">
    <property type="entry name" value="Peripla_BP_3"/>
    <property type="match status" value="1"/>
</dbReference>
<organism evidence="5 6">
    <name type="scientific">Chryseolinea soli</name>
    <dbReference type="NCBI Taxonomy" id="2321403"/>
    <lineage>
        <taxon>Bacteria</taxon>
        <taxon>Pseudomonadati</taxon>
        <taxon>Bacteroidota</taxon>
        <taxon>Cytophagia</taxon>
        <taxon>Cytophagales</taxon>
        <taxon>Fulvivirgaceae</taxon>
        <taxon>Chryseolinea</taxon>
    </lineage>
</organism>
<keyword evidence="3" id="KW-0804">Transcription</keyword>
<feature type="domain" description="HTH araC/xylS-type" evidence="4">
    <location>
        <begin position="288"/>
        <end position="387"/>
    </location>
</feature>
<accession>A0A385SV95</accession>
<keyword evidence="2" id="KW-0238">DNA-binding</keyword>
<dbReference type="KEGG" id="chk:D4L85_31625"/>
<name>A0A385SV95_9BACT</name>
<keyword evidence="6" id="KW-1185">Reference proteome</keyword>
<dbReference type="Pfam" id="PF12833">
    <property type="entry name" value="HTH_18"/>
    <property type="match status" value="1"/>
</dbReference>
<dbReference type="Gene3D" id="3.40.50.2300">
    <property type="match status" value="2"/>
</dbReference>
<evidence type="ECO:0000256" key="1">
    <source>
        <dbReference type="ARBA" id="ARBA00023015"/>
    </source>
</evidence>
<dbReference type="PROSITE" id="PS01124">
    <property type="entry name" value="HTH_ARAC_FAMILY_2"/>
    <property type="match status" value="1"/>
</dbReference>
<dbReference type="PANTHER" id="PTHR30146">
    <property type="entry name" value="LACI-RELATED TRANSCRIPTIONAL REPRESSOR"/>
    <property type="match status" value="1"/>
</dbReference>
<dbReference type="GO" id="GO:0000976">
    <property type="term" value="F:transcription cis-regulatory region binding"/>
    <property type="evidence" value="ECO:0007669"/>
    <property type="project" value="TreeGrafter"/>
</dbReference>
<reference evidence="6" key="1">
    <citation type="submission" date="2018-09" db="EMBL/GenBank/DDBJ databases">
        <title>Chryseolinea sp. KIS68-18 isolated from soil.</title>
        <authorList>
            <person name="Weon H.-Y."/>
            <person name="Kwon S.-W."/>
            <person name="Lee S.A."/>
        </authorList>
    </citation>
    <scope>NUCLEOTIDE SEQUENCE [LARGE SCALE GENOMIC DNA]</scope>
    <source>
        <strain evidence="6">KIS68-18</strain>
    </source>
</reference>
<dbReference type="SUPFAM" id="SSF53822">
    <property type="entry name" value="Periplasmic binding protein-like I"/>
    <property type="match status" value="1"/>
</dbReference>
<gene>
    <name evidence="5" type="ORF">D4L85_31625</name>
</gene>
<dbReference type="GO" id="GO:0003700">
    <property type="term" value="F:DNA-binding transcription factor activity"/>
    <property type="evidence" value="ECO:0007669"/>
    <property type="project" value="InterPro"/>
</dbReference>
<sequence>MNKTKVEKKFRVAVLLDASRAYDRDVLRGITHFNKLYDRFNFFFYSPKYIHADDNTKLIERLWDWKPEGIVTREIPSLETMRSWNIPMIVSPHTRLYKDCVNLWADNTGIGELAAEYFLNKGYKNLGLLGFKKFVWSLERENGFQLSAGKRHVRVEKFLFDDHRMLWEDLPLRLLSWLKTIPKPCAIFSVTDELNVHLLDAAKVADYKVPDELAILGVDNDELLCDMALPTLSSIDQNAWRAGYEIAQGMLQWIETQKRPQQDFMIKPNVVIERHSTSALAIEDEQVRKALNYINVNAPYRDIHVNDVVHATNHSRRILEKKFSLLLNSSILEEIKKVRIKRIKNFLAESDLTAQQIAYEMGFGNPDNITRYFKMATGFKPLEYRKEFQPKKSL</sequence>
<dbReference type="InterPro" id="IPR009057">
    <property type="entry name" value="Homeodomain-like_sf"/>
</dbReference>
<dbReference type="SMART" id="SM00342">
    <property type="entry name" value="HTH_ARAC"/>
    <property type="match status" value="1"/>
</dbReference>
<dbReference type="EMBL" id="CP032382">
    <property type="protein sequence ID" value="AYB34854.1"/>
    <property type="molecule type" value="Genomic_DNA"/>
</dbReference>